<keyword evidence="2" id="KW-1185">Reference proteome</keyword>
<organism evidence="1 2">
    <name type="scientific">Streptomyces aurantiogriseus</name>
    <dbReference type="NCBI Taxonomy" id="66870"/>
    <lineage>
        <taxon>Bacteria</taxon>
        <taxon>Bacillati</taxon>
        <taxon>Actinomycetota</taxon>
        <taxon>Actinomycetes</taxon>
        <taxon>Kitasatosporales</taxon>
        <taxon>Streptomycetaceae</taxon>
        <taxon>Streptomyces</taxon>
    </lineage>
</organism>
<reference evidence="1" key="1">
    <citation type="journal article" date="2014" name="Int. J. Syst. Evol. Microbiol.">
        <title>Complete genome sequence of Corynebacterium casei LMG S-19264T (=DSM 44701T), isolated from a smear-ripened cheese.</title>
        <authorList>
            <consortium name="US DOE Joint Genome Institute (JGI-PGF)"/>
            <person name="Walter F."/>
            <person name="Albersmeier A."/>
            <person name="Kalinowski J."/>
            <person name="Ruckert C."/>
        </authorList>
    </citation>
    <scope>NUCLEOTIDE SEQUENCE</scope>
    <source>
        <strain evidence="1">JCM 4346</strain>
    </source>
</reference>
<reference evidence="1" key="2">
    <citation type="submission" date="2020-09" db="EMBL/GenBank/DDBJ databases">
        <authorList>
            <person name="Sun Q."/>
            <person name="Ohkuma M."/>
        </authorList>
    </citation>
    <scope>NUCLEOTIDE SEQUENCE</scope>
    <source>
        <strain evidence="1">JCM 4346</strain>
    </source>
</reference>
<proteinExistence type="predicted"/>
<comment type="caution">
    <text evidence="1">The sequence shown here is derived from an EMBL/GenBank/DDBJ whole genome shotgun (WGS) entry which is preliminary data.</text>
</comment>
<dbReference type="Proteomes" id="UP000658320">
    <property type="component" value="Unassembled WGS sequence"/>
</dbReference>
<protein>
    <submittedName>
        <fullName evidence="1">Uncharacterized protein</fullName>
    </submittedName>
</protein>
<sequence>MLGMILFVLPFIHAKQLGARGTFSVSPKSLTVNTITPRIGGQPWGAQPETAALRLLRGPQGVAIILACGACHRKRFLATTCSFLLGAVAGGMPLRFSAATGRPVVSGPRSRRSRRVVCPISR</sequence>
<evidence type="ECO:0000313" key="1">
    <source>
        <dbReference type="EMBL" id="GGR15962.1"/>
    </source>
</evidence>
<evidence type="ECO:0000313" key="2">
    <source>
        <dbReference type="Proteomes" id="UP000658320"/>
    </source>
</evidence>
<dbReference type="EMBL" id="BMSX01000007">
    <property type="protein sequence ID" value="GGR15962.1"/>
    <property type="molecule type" value="Genomic_DNA"/>
</dbReference>
<name>A0A918CBK9_9ACTN</name>
<dbReference type="AlphaFoldDB" id="A0A918CBK9"/>
<accession>A0A918CBK9</accession>
<gene>
    <name evidence="1" type="ORF">GCM10010251_35090</name>
</gene>